<accession>A0A7R8VHD5</accession>
<organism evidence="2">
    <name type="scientific">Timema douglasi</name>
    <name type="common">Walking stick</name>
    <dbReference type="NCBI Taxonomy" id="61478"/>
    <lineage>
        <taxon>Eukaryota</taxon>
        <taxon>Metazoa</taxon>
        <taxon>Ecdysozoa</taxon>
        <taxon>Arthropoda</taxon>
        <taxon>Hexapoda</taxon>
        <taxon>Insecta</taxon>
        <taxon>Pterygota</taxon>
        <taxon>Neoptera</taxon>
        <taxon>Polyneoptera</taxon>
        <taxon>Phasmatodea</taxon>
        <taxon>Timematodea</taxon>
        <taxon>Timematoidea</taxon>
        <taxon>Timematidae</taxon>
        <taxon>Timema</taxon>
    </lineage>
</organism>
<gene>
    <name evidence="2" type="ORF">TDIB3V08_LOCUS4052</name>
</gene>
<name>A0A7R8VHD5_TIMDO</name>
<protein>
    <submittedName>
        <fullName evidence="2">Uncharacterized protein</fullName>
    </submittedName>
</protein>
<dbReference type="EMBL" id="OA565820">
    <property type="protein sequence ID" value="CAD7197750.1"/>
    <property type="molecule type" value="Genomic_DNA"/>
</dbReference>
<proteinExistence type="predicted"/>
<sequence length="699" mass="77932">MACHLFHERKYHPPIERRGATSIYIAILCPGEQTYLTGLSTQYSDGVAPVLSSFADSIFPPQHTLSKKIIPSAITPEPALRDQQCSLYLPVSSSSPPPPNVHMRTIVKHHVTGTRKCIRICVEGERRTTLEILWIKIMCPTTTRSNSHVSTASNPSSLHPEEDRARELLYLHKVFSIRGHPTVTGNSPCNNEGVDNAFDFTTVHFTSAFISSLPDQEDALSTLLTPNCSLSRLNQEDALSTLLIPDCSLRRRYHSNHCAFQTSEERPKHNLSRMFMTWRRRPCRVHTNHGVDLEEVNPHLRGGGVENHLGKTTPVHPTEIRTSISPSSEVEQLNTTSALANYATEAGSMNDVSFDKLLIHVELTWHRAKCKTAKNQFQTNLRIHKSAVSRRSAPKKSWGYCRYSFGVHATQFETHHYILFTTFVGHTVLHELIGIFREKSSFSSSMLSVNRTLNKLTLEGIGTDYLNILQASICVRHDHSIFLIEVIVNIPQMYGRTPYRDSNLDLSVISSLVYCESSGLDQPYGHRSGSPMTSLVLTDSSQLTYDSQHLVCGFSMAYFKTLPITHAGNIKTHPGKRDEGARSSVMRFAGPGKRGGGFTASYYPFGLYALCTDYSNGIGIGKVELEEVNPHLRGGRVENRLGKTPLSSPDRDLNLYLPVLGSRAPHDKIVSQLRHQGGHRTYSSPMASLVLTDSSQADF</sequence>
<evidence type="ECO:0000256" key="1">
    <source>
        <dbReference type="SAM" id="MobiDB-lite"/>
    </source>
</evidence>
<evidence type="ECO:0000313" key="2">
    <source>
        <dbReference type="EMBL" id="CAD7197750.1"/>
    </source>
</evidence>
<feature type="region of interest" description="Disordered" evidence="1">
    <location>
        <begin position="297"/>
        <end position="319"/>
    </location>
</feature>
<reference evidence="2" key="1">
    <citation type="submission" date="2020-11" db="EMBL/GenBank/DDBJ databases">
        <authorList>
            <person name="Tran Van P."/>
        </authorList>
    </citation>
    <scope>NUCLEOTIDE SEQUENCE</scope>
</reference>
<dbReference type="AlphaFoldDB" id="A0A7R8VHD5"/>